<evidence type="ECO:0000313" key="1">
    <source>
        <dbReference type="EMBL" id="EDV04590.1"/>
    </source>
</evidence>
<evidence type="ECO:0000313" key="2">
    <source>
        <dbReference type="Proteomes" id="UP000004596"/>
    </source>
</evidence>
<name>B3CC82_9BACE</name>
<dbReference type="AlphaFoldDB" id="B3CC82"/>
<dbReference type="Proteomes" id="UP000004596">
    <property type="component" value="Unassembled WGS sequence"/>
</dbReference>
<sequence length="47" mass="5011">MLFSLRKSKSVTDGLGLACNGKPCGTHARFHLPALSGLLLRCKVTVI</sequence>
<proteinExistence type="predicted"/>
<reference evidence="1 2" key="1">
    <citation type="submission" date="2008-04" db="EMBL/GenBank/DDBJ databases">
        <title>Draft genome sequence of Bacteroides intestinalis (DSM 17393).</title>
        <authorList>
            <person name="Sudarsanam P."/>
            <person name="Ley R."/>
            <person name="Guruge J."/>
            <person name="Turnbaugh P.J."/>
            <person name="Mahowald M."/>
            <person name="Liep D."/>
            <person name="Gordon J."/>
        </authorList>
    </citation>
    <scope>NUCLEOTIDE SEQUENCE [LARGE SCALE GENOMIC DNA]</scope>
    <source>
        <strain evidence="1 2">DSM 17393</strain>
    </source>
</reference>
<protein>
    <submittedName>
        <fullName evidence="1">Uncharacterized protein</fullName>
    </submittedName>
</protein>
<organism evidence="1 2">
    <name type="scientific">Bacteroides intestinalis DSM 17393</name>
    <dbReference type="NCBI Taxonomy" id="471870"/>
    <lineage>
        <taxon>Bacteria</taxon>
        <taxon>Pseudomonadati</taxon>
        <taxon>Bacteroidota</taxon>
        <taxon>Bacteroidia</taxon>
        <taxon>Bacteroidales</taxon>
        <taxon>Bacteroidaceae</taxon>
        <taxon>Bacteroides</taxon>
    </lineage>
</organism>
<dbReference type="EMBL" id="ABJL02000008">
    <property type="protein sequence ID" value="EDV04590.1"/>
    <property type="molecule type" value="Genomic_DNA"/>
</dbReference>
<accession>B3CC82</accession>
<comment type="caution">
    <text evidence="1">The sequence shown here is derived from an EMBL/GenBank/DDBJ whole genome shotgun (WGS) entry which is preliminary data.</text>
</comment>
<reference evidence="1 2" key="2">
    <citation type="submission" date="2008-04" db="EMBL/GenBank/DDBJ databases">
        <authorList>
            <person name="Fulton L."/>
            <person name="Clifton S."/>
            <person name="Fulton B."/>
            <person name="Xu J."/>
            <person name="Minx P."/>
            <person name="Pepin K.H."/>
            <person name="Johnson M."/>
            <person name="Thiruvilangam P."/>
            <person name="Bhonagiri V."/>
            <person name="Nash W.E."/>
            <person name="Mardis E.R."/>
            <person name="Wilson R.K."/>
        </authorList>
    </citation>
    <scope>NUCLEOTIDE SEQUENCE [LARGE SCALE GENOMIC DNA]</scope>
    <source>
        <strain evidence="1 2">DSM 17393</strain>
    </source>
</reference>
<gene>
    <name evidence="1" type="ORF">BACINT_03729</name>
</gene>
<dbReference type="STRING" id="471870.BACINT_03729"/>